<comment type="similarity">
    <text evidence="1 2">Belongs to the glutamine synthetase family.</text>
</comment>
<dbReference type="Gene3D" id="3.20.20.140">
    <property type="entry name" value="Metal-dependent hydrolases"/>
    <property type="match status" value="1"/>
</dbReference>
<reference evidence="4 5" key="1">
    <citation type="journal article" date="2018" name="IMA Fungus">
        <title>IMA Genome-F 9: Draft genome sequence of Annulohypoxylon stygium, Aspergillus mulundensis, Berkeleyomyces basicola (syn. Thielaviopsis basicola), Ceratocystis smalleyi, two Cercospora beticola strains, Coleophoma cylindrospora, Fusarium fracticaudum, Phialophora cf. hyalina, and Morchella septimelata.</title>
        <authorList>
            <person name="Wingfield B.D."/>
            <person name="Bills G.F."/>
            <person name="Dong Y."/>
            <person name="Huang W."/>
            <person name="Nel W.J."/>
            <person name="Swalarsk-Parry B.S."/>
            <person name="Vaghefi N."/>
            <person name="Wilken P.M."/>
            <person name="An Z."/>
            <person name="de Beer Z.W."/>
            <person name="De Vos L."/>
            <person name="Chen L."/>
            <person name="Duong T.A."/>
            <person name="Gao Y."/>
            <person name="Hammerbacher A."/>
            <person name="Kikkert J.R."/>
            <person name="Li Y."/>
            <person name="Li H."/>
            <person name="Li K."/>
            <person name="Li Q."/>
            <person name="Liu X."/>
            <person name="Ma X."/>
            <person name="Naidoo K."/>
            <person name="Pethybridge S.J."/>
            <person name="Sun J."/>
            <person name="Steenkamp E.T."/>
            <person name="van der Nest M.A."/>
            <person name="van Wyk S."/>
            <person name="Wingfield M.J."/>
            <person name="Xiong C."/>
            <person name="Yue Q."/>
            <person name="Zhang X."/>
        </authorList>
    </citation>
    <scope>NUCLEOTIDE SEQUENCE [LARGE SCALE GENOMIC DNA]</scope>
    <source>
        <strain evidence="4 5">BP 5553</strain>
    </source>
</reference>
<dbReference type="SUPFAM" id="SSF55931">
    <property type="entry name" value="Glutamine synthetase/guanido kinase"/>
    <property type="match status" value="1"/>
</dbReference>
<dbReference type="GO" id="GO:0004356">
    <property type="term" value="F:glutamine synthetase activity"/>
    <property type="evidence" value="ECO:0007669"/>
    <property type="project" value="InterPro"/>
</dbReference>
<dbReference type="InterPro" id="IPR006680">
    <property type="entry name" value="Amidohydro-rel"/>
</dbReference>
<proteinExistence type="inferred from homology"/>
<keyword evidence="5" id="KW-1185">Reference proteome</keyword>
<dbReference type="STRING" id="2656787.A0A370TAY0"/>
<dbReference type="PANTHER" id="PTHR43383">
    <property type="entry name" value="NODULIN 6"/>
    <property type="match status" value="1"/>
</dbReference>
<dbReference type="Pfam" id="PF04909">
    <property type="entry name" value="Amidohydro_2"/>
    <property type="match status" value="1"/>
</dbReference>
<dbReference type="Proteomes" id="UP000254866">
    <property type="component" value="Unassembled WGS sequence"/>
</dbReference>
<dbReference type="PANTHER" id="PTHR43383:SF2">
    <property type="entry name" value="AMIDOHYDROLASE 2 FAMILY PROTEIN"/>
    <property type="match status" value="1"/>
</dbReference>
<dbReference type="AlphaFoldDB" id="A0A370TAY0"/>
<organism evidence="4 5">
    <name type="scientific">Venustampulla echinocandica</name>
    <dbReference type="NCBI Taxonomy" id="2656787"/>
    <lineage>
        <taxon>Eukaryota</taxon>
        <taxon>Fungi</taxon>
        <taxon>Dikarya</taxon>
        <taxon>Ascomycota</taxon>
        <taxon>Pezizomycotina</taxon>
        <taxon>Leotiomycetes</taxon>
        <taxon>Helotiales</taxon>
        <taxon>Pleuroascaceae</taxon>
        <taxon>Venustampulla</taxon>
    </lineage>
</organism>
<comment type="caution">
    <text evidence="4">The sequence shown here is derived from an EMBL/GenBank/DDBJ whole genome shotgun (WGS) entry which is preliminary data.</text>
</comment>
<name>A0A370TAY0_9HELO</name>
<evidence type="ECO:0000259" key="3">
    <source>
        <dbReference type="PROSITE" id="PS51987"/>
    </source>
</evidence>
<dbReference type="GO" id="GO:0016787">
    <property type="term" value="F:hydrolase activity"/>
    <property type="evidence" value="ECO:0007669"/>
    <property type="project" value="InterPro"/>
</dbReference>
<evidence type="ECO:0000256" key="2">
    <source>
        <dbReference type="RuleBase" id="RU000384"/>
    </source>
</evidence>
<dbReference type="PROSITE" id="PS00181">
    <property type="entry name" value="GLNA_ATP"/>
    <property type="match status" value="1"/>
</dbReference>
<dbReference type="PROSITE" id="PS51987">
    <property type="entry name" value="GS_CATALYTIC"/>
    <property type="match status" value="1"/>
</dbReference>
<dbReference type="RefSeq" id="XP_031865342.1">
    <property type="nucleotide sequence ID" value="XM_032018505.1"/>
</dbReference>
<evidence type="ECO:0000256" key="1">
    <source>
        <dbReference type="PROSITE-ProRule" id="PRU01331"/>
    </source>
</evidence>
<evidence type="ECO:0000313" key="4">
    <source>
        <dbReference type="EMBL" id="RDL31093.1"/>
    </source>
</evidence>
<dbReference type="OrthoDB" id="3364440at2759"/>
<accession>A0A370TAY0</accession>
<dbReference type="Gene3D" id="3.30.590.10">
    <property type="entry name" value="Glutamine synthetase/guanido kinase, catalytic domain"/>
    <property type="match status" value="1"/>
</dbReference>
<dbReference type="InterPro" id="IPR027303">
    <property type="entry name" value="Gln_synth_gly_rich_site"/>
</dbReference>
<dbReference type="InterPro" id="IPR008146">
    <property type="entry name" value="Gln_synth_cat_dom"/>
</dbReference>
<sequence length="854" mass="95602">MEDLIRAIRTTPIIDNHAHPLLTSAAQKQYPLLAITTEAHGDAMKATPSSLSHIRAVTQLSKILGCPTSWEAVVQSIEVQRLKPDNTWAKRCLEGVETILVDDGLDGKEDVFDYSWHNQLTRNNCKRIVRIEKVAEEIIEHLLNKHTVTLGVAFQIFKNHFVNSIKEAIADPEVVGFKSVICYRTGLDISDCPEEEFILEFKSLFSDLKAQSATEFKRIDRQFINSSLVNLTAELIQAAPGHKKPLQFHTGLGDNDITLSRSSPSHLQPFIRKYPNVPIVLLHASYPWTKEAGYLASVYDNVYADIGEVFPMVSKDGQERLVREILELCPTEKVLWSTDGHWFPETYLLAVIQVREVLEVVLSDYVRKNILSVPQAVKAVEHILFRTSNDLYDLGLPLKPLPLKLLPPSQPKTSDFQLLTAFLEEYPDTKFLRLQYLDYTATPRLRVIPIRRALAVLQSHDHLSIGITKASLGILQNDTMVPGVTATGEYKLQAVLSSIRPGPCKDYASVQGEFCEYDGSGAELCPRSKLRSVLENSKSRGLEFLIGFEIEVVFLSRITPESSYTKLSDSDGHAWSSARALRGAKILDMLNEIYDSLCDAGIYLEQWHPESATGQYEFVLPSLPPLPAVDSLLHAREIINTVAAKHSLRATLHPKPFENQAGTASHVHISISSPNGNAPETFEPFYAGILAHLPAIVAFTYSNPASYDRIVDGYWAGGSWVSWGTQNRETVLRKISGSHWEVKCLDGLANIYLAMAALLAAGTQGVVKREQLAWVDCEKDPADLEYEEREKLGVHTMLPRNLDDALAELESDEEFIGILGRRLVGRYQAVKLAEMKLLSDIDVSKRWGWIVERY</sequence>
<dbReference type="SMART" id="SM01230">
    <property type="entry name" value="Gln-synt_C"/>
    <property type="match status" value="1"/>
</dbReference>
<gene>
    <name evidence="4" type="ORF">BP5553_09882</name>
</gene>
<dbReference type="GeneID" id="43602731"/>
<feature type="domain" description="GS catalytic" evidence="3">
    <location>
        <begin position="526"/>
        <end position="854"/>
    </location>
</feature>
<dbReference type="InterPro" id="IPR032466">
    <property type="entry name" value="Metal_Hydrolase"/>
</dbReference>
<dbReference type="InterPro" id="IPR014746">
    <property type="entry name" value="Gln_synth/guanido_kin_cat_dom"/>
</dbReference>
<dbReference type="EMBL" id="NPIC01000013">
    <property type="protein sequence ID" value="RDL31093.1"/>
    <property type="molecule type" value="Genomic_DNA"/>
</dbReference>
<evidence type="ECO:0000313" key="5">
    <source>
        <dbReference type="Proteomes" id="UP000254866"/>
    </source>
</evidence>
<dbReference type="SUPFAM" id="SSF51556">
    <property type="entry name" value="Metallo-dependent hydrolases"/>
    <property type="match status" value="1"/>
</dbReference>
<dbReference type="Pfam" id="PF00120">
    <property type="entry name" value="Gln-synt_C"/>
    <property type="match status" value="1"/>
</dbReference>
<protein>
    <recommendedName>
        <fullName evidence="3">GS catalytic domain-containing protein</fullName>
    </recommendedName>
</protein>